<dbReference type="Gene3D" id="1.10.10.10">
    <property type="entry name" value="Winged helix-like DNA-binding domain superfamily/Winged helix DNA-binding domain"/>
    <property type="match status" value="1"/>
</dbReference>
<sequence length="218" mass="24951">MMKKILLVEDDTILGETIVDILEDKNYDVVWVKDGEKALDKSFCSKYDLYLLDVNVPFINGFELLKDLRQSADMTPAIFITALIDINSLEKGFDVGADDYIKKPFNEKELIIRINTQIKKSFNSYEDILKYKDLEYDISSKILRKNGKTVHLSPSESELLELFLKNQGKIISKDEILFTLKDGEIGSDASLRVQISKLKKIGLELSNIRAIGYRCEKL</sequence>
<dbReference type="InterPro" id="IPR011006">
    <property type="entry name" value="CheY-like_superfamily"/>
</dbReference>
<evidence type="ECO:0000256" key="6">
    <source>
        <dbReference type="PROSITE-ProRule" id="PRU00169"/>
    </source>
</evidence>
<evidence type="ECO:0000256" key="4">
    <source>
        <dbReference type="ARBA" id="ARBA00023125"/>
    </source>
</evidence>
<dbReference type="AlphaFoldDB" id="A0A5R8Y5C5"/>
<dbReference type="GO" id="GO:0032993">
    <property type="term" value="C:protein-DNA complex"/>
    <property type="evidence" value="ECO:0007669"/>
    <property type="project" value="TreeGrafter"/>
</dbReference>
<dbReference type="Pfam" id="PF00072">
    <property type="entry name" value="Response_reg"/>
    <property type="match status" value="1"/>
</dbReference>
<feature type="domain" description="Response regulatory" evidence="8">
    <location>
        <begin position="4"/>
        <end position="118"/>
    </location>
</feature>
<dbReference type="GO" id="GO:0005829">
    <property type="term" value="C:cytosol"/>
    <property type="evidence" value="ECO:0007669"/>
    <property type="project" value="TreeGrafter"/>
</dbReference>
<evidence type="ECO:0000256" key="2">
    <source>
        <dbReference type="ARBA" id="ARBA00023012"/>
    </source>
</evidence>
<evidence type="ECO:0000256" key="7">
    <source>
        <dbReference type="PROSITE-ProRule" id="PRU01091"/>
    </source>
</evidence>
<dbReference type="Pfam" id="PF00486">
    <property type="entry name" value="Trans_reg_C"/>
    <property type="match status" value="1"/>
</dbReference>
<dbReference type="GO" id="GO:0000976">
    <property type="term" value="F:transcription cis-regulatory region binding"/>
    <property type="evidence" value="ECO:0007669"/>
    <property type="project" value="TreeGrafter"/>
</dbReference>
<proteinExistence type="predicted"/>
<evidence type="ECO:0000313" key="10">
    <source>
        <dbReference type="EMBL" id="TLP40863.1"/>
    </source>
</evidence>
<keyword evidence="4 7" id="KW-0238">DNA-binding</keyword>
<evidence type="ECO:0000313" key="11">
    <source>
        <dbReference type="Proteomes" id="UP000308901"/>
    </source>
</evidence>
<dbReference type="GO" id="GO:0000156">
    <property type="term" value="F:phosphorelay response regulator activity"/>
    <property type="evidence" value="ECO:0007669"/>
    <property type="project" value="TreeGrafter"/>
</dbReference>
<dbReference type="InterPro" id="IPR001789">
    <property type="entry name" value="Sig_transdc_resp-reg_receiver"/>
</dbReference>
<protein>
    <submittedName>
        <fullName evidence="10">Response regulator transcription factor</fullName>
    </submittedName>
</protein>
<dbReference type="OrthoDB" id="9802426at2"/>
<dbReference type="EMBL" id="VANU01000001">
    <property type="protein sequence ID" value="TLP40863.1"/>
    <property type="molecule type" value="Genomic_DNA"/>
</dbReference>
<feature type="modified residue" description="4-aspartylphosphate" evidence="6">
    <location>
        <position position="53"/>
    </location>
</feature>
<name>A0A5R8Y5C5_9BACT</name>
<accession>A0A5R8Y5C5</accession>
<keyword evidence="2" id="KW-0902">Two-component regulatory system</keyword>
<evidence type="ECO:0000256" key="3">
    <source>
        <dbReference type="ARBA" id="ARBA00023015"/>
    </source>
</evidence>
<dbReference type="PANTHER" id="PTHR48111">
    <property type="entry name" value="REGULATOR OF RPOS"/>
    <property type="match status" value="1"/>
</dbReference>
<organism evidence="10 11">
    <name type="scientific">Arcobacter arenosus</name>
    <dbReference type="NCBI Taxonomy" id="2576037"/>
    <lineage>
        <taxon>Bacteria</taxon>
        <taxon>Pseudomonadati</taxon>
        <taxon>Campylobacterota</taxon>
        <taxon>Epsilonproteobacteria</taxon>
        <taxon>Campylobacterales</taxon>
        <taxon>Arcobacteraceae</taxon>
        <taxon>Arcobacter</taxon>
    </lineage>
</organism>
<dbReference type="InterPro" id="IPR001867">
    <property type="entry name" value="OmpR/PhoB-type_DNA-bd"/>
</dbReference>
<dbReference type="CDD" id="cd00383">
    <property type="entry name" value="trans_reg_C"/>
    <property type="match status" value="1"/>
</dbReference>
<dbReference type="Gene3D" id="6.10.250.690">
    <property type="match status" value="1"/>
</dbReference>
<evidence type="ECO:0000259" key="9">
    <source>
        <dbReference type="PROSITE" id="PS51755"/>
    </source>
</evidence>
<evidence type="ECO:0000256" key="1">
    <source>
        <dbReference type="ARBA" id="ARBA00022553"/>
    </source>
</evidence>
<dbReference type="InterPro" id="IPR036388">
    <property type="entry name" value="WH-like_DNA-bd_sf"/>
</dbReference>
<dbReference type="PROSITE" id="PS51755">
    <property type="entry name" value="OMPR_PHOB"/>
    <property type="match status" value="1"/>
</dbReference>
<dbReference type="InterPro" id="IPR039420">
    <property type="entry name" value="WalR-like"/>
</dbReference>
<comment type="caution">
    <text evidence="10">The sequence shown here is derived from an EMBL/GenBank/DDBJ whole genome shotgun (WGS) entry which is preliminary data.</text>
</comment>
<gene>
    <name evidence="10" type="ORF">FDK22_02265</name>
</gene>
<dbReference type="SUPFAM" id="SSF52172">
    <property type="entry name" value="CheY-like"/>
    <property type="match status" value="1"/>
</dbReference>
<feature type="domain" description="OmpR/PhoB-type" evidence="9">
    <location>
        <begin position="126"/>
        <end position="217"/>
    </location>
</feature>
<dbReference type="Gene3D" id="3.40.50.2300">
    <property type="match status" value="1"/>
</dbReference>
<keyword evidence="1 6" id="KW-0597">Phosphoprotein</keyword>
<keyword evidence="3" id="KW-0805">Transcription regulation</keyword>
<feature type="DNA-binding region" description="OmpR/PhoB-type" evidence="7">
    <location>
        <begin position="126"/>
        <end position="217"/>
    </location>
</feature>
<evidence type="ECO:0000259" key="8">
    <source>
        <dbReference type="PROSITE" id="PS50110"/>
    </source>
</evidence>
<keyword evidence="5" id="KW-0804">Transcription</keyword>
<evidence type="ECO:0000256" key="5">
    <source>
        <dbReference type="ARBA" id="ARBA00023163"/>
    </source>
</evidence>
<dbReference type="SMART" id="SM00862">
    <property type="entry name" value="Trans_reg_C"/>
    <property type="match status" value="1"/>
</dbReference>
<reference evidence="10 11" key="1">
    <citation type="submission" date="2019-05" db="EMBL/GenBank/DDBJ databases">
        <title>Arcobacter sp. nov., isolated from sea sediment.</title>
        <authorList>
            <person name="Kim W."/>
        </authorList>
    </citation>
    <scope>NUCLEOTIDE SEQUENCE [LARGE SCALE GENOMIC DNA]</scope>
    <source>
        <strain evidence="10 11">CAU 1517</strain>
    </source>
</reference>
<dbReference type="Proteomes" id="UP000308901">
    <property type="component" value="Unassembled WGS sequence"/>
</dbReference>
<dbReference type="SMART" id="SM00448">
    <property type="entry name" value="REC"/>
    <property type="match status" value="1"/>
</dbReference>
<dbReference type="PANTHER" id="PTHR48111:SF1">
    <property type="entry name" value="TWO-COMPONENT RESPONSE REGULATOR ORR33"/>
    <property type="match status" value="1"/>
</dbReference>
<dbReference type="PROSITE" id="PS50110">
    <property type="entry name" value="RESPONSE_REGULATORY"/>
    <property type="match status" value="1"/>
</dbReference>
<dbReference type="GO" id="GO:0006355">
    <property type="term" value="P:regulation of DNA-templated transcription"/>
    <property type="evidence" value="ECO:0007669"/>
    <property type="project" value="InterPro"/>
</dbReference>
<keyword evidence="11" id="KW-1185">Reference proteome</keyword>